<reference evidence="12" key="1">
    <citation type="submission" date="2025-08" db="UniProtKB">
        <authorList>
            <consortium name="RefSeq"/>
        </authorList>
    </citation>
    <scope>IDENTIFICATION</scope>
</reference>
<feature type="transmembrane region" description="Helical" evidence="9">
    <location>
        <begin position="474"/>
        <end position="496"/>
    </location>
</feature>
<evidence type="ECO:0000259" key="10">
    <source>
        <dbReference type="PROSITE" id="PS50268"/>
    </source>
</evidence>
<evidence type="ECO:0000256" key="5">
    <source>
        <dbReference type="ARBA" id="ARBA00022989"/>
    </source>
</evidence>
<evidence type="ECO:0000313" key="11">
    <source>
        <dbReference type="Proteomes" id="UP001652741"/>
    </source>
</evidence>
<keyword evidence="2 9" id="KW-0812">Transmembrane</keyword>
<dbReference type="SUPFAM" id="SSF49313">
    <property type="entry name" value="Cadherin-like"/>
    <property type="match status" value="4"/>
</dbReference>
<keyword evidence="4 8" id="KW-0106">Calcium</keyword>
<keyword evidence="6 9" id="KW-0472">Membrane</keyword>
<sequence>MDGGTPQRSGTVVIHVTVLDANDNAPVFSQAVYKASLPENSPLDTVVVTVSATDADEGVNGEMAYDFDHISDEQKTVFSMDRKTGIIKVIGAVDFEEVPSFELRIKAKDGLGLASYAKVIIEITDINDNAPVIYLKSLSNPIPENASPGTEVGIINVQDRDSENNRQVRCSIQQNVPFKLVPSIKNYYSLVTTGELDRELVSDYNITITATDEGSPPLSSSKSVQLSVADVNDNPPAFEEQSYSAHVTENNKPDSSLCTVTARDPDWRQNGTVIYSLLPGEVNGVPVSSFLSVNGDTGVIHAGRSFDYEQFMRFKVHVMARDNGSPPLSSNVTVSVFITDVNDNSPQILYPAPEGNSFMTELVPKAAHGGSLVSKVIAVDADSGQNAWLSYHIVKSTDPGLFTIGLHSGEIRTQRDISESDSMKQNLIVSVKDNGQPSLSTTCAMYLVISDNLAEVPELKDISYDESNSKLTSYLIIALVSVSTFFLTFIIVILAVRFCRRRKPRLLFDGAVAIPSAYLPPNYAEVDGVGTLRSTYNYDAYLTTGSRTSDFKFVTSYNDNTLPANQTLRKTPADFAEEHDDSDWSSQVGLNCK</sequence>
<dbReference type="KEGG" id="sasa:106604827"/>
<dbReference type="PANTHER" id="PTHR24028:SF114">
    <property type="entry name" value="PCDH2G3 PROTEIN-RELATED"/>
    <property type="match status" value="1"/>
</dbReference>
<dbReference type="Gene3D" id="2.60.40.60">
    <property type="entry name" value="Cadherins"/>
    <property type="match status" value="5"/>
</dbReference>
<dbReference type="SMART" id="SM00112">
    <property type="entry name" value="CA"/>
    <property type="match status" value="4"/>
</dbReference>
<protein>
    <submittedName>
        <fullName evidence="12">Protocadherin gamma-A12-like</fullName>
    </submittedName>
</protein>
<comment type="subcellular location">
    <subcellularLocation>
        <location evidence="1">Membrane</location>
        <topology evidence="1">Single-pass membrane protein</topology>
    </subcellularLocation>
</comment>
<dbReference type="PRINTS" id="PR00205">
    <property type="entry name" value="CADHERIN"/>
</dbReference>
<evidence type="ECO:0000256" key="6">
    <source>
        <dbReference type="ARBA" id="ARBA00023136"/>
    </source>
</evidence>
<evidence type="ECO:0000256" key="2">
    <source>
        <dbReference type="ARBA" id="ARBA00022692"/>
    </source>
</evidence>
<dbReference type="PROSITE" id="PS50268">
    <property type="entry name" value="CADHERIN_2"/>
    <property type="match status" value="5"/>
</dbReference>
<dbReference type="Pfam" id="PF16492">
    <property type="entry name" value="Cadherin_C_2"/>
    <property type="match status" value="1"/>
</dbReference>
<dbReference type="GO" id="GO:0005509">
    <property type="term" value="F:calcium ion binding"/>
    <property type="evidence" value="ECO:0007669"/>
    <property type="project" value="UniProtKB-UniRule"/>
</dbReference>
<keyword evidence="3" id="KW-0677">Repeat</keyword>
<dbReference type="PANTHER" id="PTHR24028">
    <property type="entry name" value="CADHERIN-87A"/>
    <property type="match status" value="1"/>
</dbReference>
<name>A0A1S3RUE1_SALSA</name>
<evidence type="ECO:0000256" key="4">
    <source>
        <dbReference type="ARBA" id="ARBA00022837"/>
    </source>
</evidence>
<dbReference type="InterPro" id="IPR020894">
    <property type="entry name" value="Cadherin_CS"/>
</dbReference>
<evidence type="ECO:0000256" key="7">
    <source>
        <dbReference type="ARBA" id="ARBA00023180"/>
    </source>
</evidence>
<dbReference type="Proteomes" id="UP001652741">
    <property type="component" value="Chromosome ssa05"/>
</dbReference>
<dbReference type="InterPro" id="IPR002126">
    <property type="entry name" value="Cadherin-like_dom"/>
</dbReference>
<feature type="domain" description="Cadherin" evidence="10">
    <location>
        <begin position="29"/>
        <end position="133"/>
    </location>
</feature>
<evidence type="ECO:0000256" key="3">
    <source>
        <dbReference type="ARBA" id="ARBA00022737"/>
    </source>
</evidence>
<accession>A0A1S3RUE1</accession>
<keyword evidence="11" id="KW-1185">Reference proteome</keyword>
<organism evidence="11 12">
    <name type="scientific">Salmo salar</name>
    <name type="common">Atlantic salmon</name>
    <dbReference type="NCBI Taxonomy" id="8030"/>
    <lineage>
        <taxon>Eukaryota</taxon>
        <taxon>Metazoa</taxon>
        <taxon>Chordata</taxon>
        <taxon>Craniata</taxon>
        <taxon>Vertebrata</taxon>
        <taxon>Euteleostomi</taxon>
        <taxon>Actinopterygii</taxon>
        <taxon>Neopterygii</taxon>
        <taxon>Teleostei</taxon>
        <taxon>Protacanthopterygii</taxon>
        <taxon>Salmoniformes</taxon>
        <taxon>Salmonidae</taxon>
        <taxon>Salmoninae</taxon>
        <taxon>Salmo</taxon>
    </lineage>
</organism>
<evidence type="ECO:0000313" key="12">
    <source>
        <dbReference type="RefSeq" id="XP_014055349.2"/>
    </source>
</evidence>
<dbReference type="Pfam" id="PF00028">
    <property type="entry name" value="Cadherin"/>
    <property type="match status" value="4"/>
</dbReference>
<dbReference type="InterPro" id="IPR015919">
    <property type="entry name" value="Cadherin-like_sf"/>
</dbReference>
<gene>
    <name evidence="12" type="primary">LOC106604827</name>
</gene>
<dbReference type="PROSITE" id="PS00232">
    <property type="entry name" value="CADHERIN_1"/>
    <property type="match status" value="3"/>
</dbReference>
<dbReference type="GO" id="GO:0007156">
    <property type="term" value="P:homophilic cell adhesion via plasma membrane adhesion molecules"/>
    <property type="evidence" value="ECO:0007669"/>
    <property type="project" value="InterPro"/>
</dbReference>
<feature type="domain" description="Cadherin" evidence="10">
    <location>
        <begin position="239"/>
        <end position="348"/>
    </location>
</feature>
<dbReference type="InterPro" id="IPR050174">
    <property type="entry name" value="Protocadherin/Cadherin-CA"/>
</dbReference>
<evidence type="ECO:0000256" key="8">
    <source>
        <dbReference type="PROSITE-ProRule" id="PRU00043"/>
    </source>
</evidence>
<dbReference type="GO" id="GO:0005886">
    <property type="term" value="C:plasma membrane"/>
    <property type="evidence" value="ECO:0007669"/>
    <property type="project" value="UniProtKB-SubCell"/>
</dbReference>
<dbReference type="AlphaFoldDB" id="A0A1S3RUE1"/>
<evidence type="ECO:0000256" key="1">
    <source>
        <dbReference type="ARBA" id="ARBA00004167"/>
    </source>
</evidence>
<feature type="domain" description="Cadherin" evidence="10">
    <location>
        <begin position="142"/>
        <end position="238"/>
    </location>
</feature>
<feature type="domain" description="Cadherin" evidence="10">
    <location>
        <begin position="2"/>
        <end position="28"/>
    </location>
</feature>
<dbReference type="RefSeq" id="XP_014055349.2">
    <property type="nucleotide sequence ID" value="XM_014199874.2"/>
</dbReference>
<dbReference type="InterPro" id="IPR032455">
    <property type="entry name" value="Cadherin_C"/>
</dbReference>
<proteinExistence type="predicted"/>
<evidence type="ECO:0000256" key="9">
    <source>
        <dbReference type="SAM" id="Phobius"/>
    </source>
</evidence>
<dbReference type="GeneID" id="106604827"/>
<feature type="domain" description="Cadherin" evidence="10">
    <location>
        <begin position="363"/>
        <end position="459"/>
    </location>
</feature>
<keyword evidence="5 9" id="KW-1133">Transmembrane helix</keyword>
<dbReference type="CDD" id="cd11304">
    <property type="entry name" value="Cadherin_repeat"/>
    <property type="match status" value="5"/>
</dbReference>
<dbReference type="GO" id="GO:0009653">
    <property type="term" value="P:anatomical structure morphogenesis"/>
    <property type="evidence" value="ECO:0007669"/>
    <property type="project" value="UniProtKB-ARBA"/>
</dbReference>
<keyword evidence="7" id="KW-0325">Glycoprotein</keyword>